<feature type="region of interest" description="Disordered" evidence="1">
    <location>
        <begin position="422"/>
        <end position="441"/>
    </location>
</feature>
<accession>A0A0W8G9V4</accession>
<feature type="compositionally biased region" description="Basic and acidic residues" evidence="1">
    <location>
        <begin position="48"/>
        <end position="59"/>
    </location>
</feature>
<feature type="region of interest" description="Disordered" evidence="1">
    <location>
        <begin position="1"/>
        <end position="63"/>
    </location>
</feature>
<name>A0A0W8G9V4_9ZZZZ</name>
<evidence type="ECO:0000256" key="1">
    <source>
        <dbReference type="SAM" id="MobiDB-lite"/>
    </source>
</evidence>
<reference evidence="2" key="1">
    <citation type="journal article" date="2015" name="Proc. Natl. Acad. Sci. U.S.A.">
        <title>Networks of energetic and metabolic interactions define dynamics in microbial communities.</title>
        <authorList>
            <person name="Embree M."/>
            <person name="Liu J.K."/>
            <person name="Al-Bassam M.M."/>
            <person name="Zengler K."/>
        </authorList>
    </citation>
    <scope>NUCLEOTIDE SEQUENCE</scope>
</reference>
<feature type="compositionally biased region" description="Basic and acidic residues" evidence="1">
    <location>
        <begin position="19"/>
        <end position="38"/>
    </location>
</feature>
<dbReference type="AlphaFoldDB" id="A0A0W8G9V4"/>
<sequence>MHGPLLQVAHLPFEAEEDDHGHTQRQPQDEKGQDDHHRAVGQAKGRMHMVDHGDDRGQDGAESGDALVDVGVAENHPFQAIGEGHEQGDIKEHAEQDVLLGLFHVVVDPGGQGPAGPGGGHEGIVGLPGQGLFGGVELGHARLFQLPDALVENAVLFQVLDARGQEIPHVPGGGHLRDRQDGPLVHGIARAQWIVRRGVEKDHLAGQNRVRQDELVRRPGFQKQGQQRGIQGIQAAEPGTHGRGLAAAVEKLDLGEITEGARVQGREKRALVAAEHDQIGLHDVPGHLDPVGVLSGLFLVHGPYGLARVRIEAEALDDGLVQDVFAAGEAVDPENALGVGHGVEAGLALVDQKDRARGRTFGKKFPLADEVGPAGERGQHVAGASVTDIKGLGAHIGHKPGGEPALPGKKREIHKLGNVVGGAPQPPGVVDRGQGQAQDARDGADLATELGLVREITLPGLQAALPQGVAVKGLS</sequence>
<gene>
    <name evidence="2" type="ORF">ASZ90_000277</name>
</gene>
<dbReference type="EMBL" id="LNQE01000030">
    <property type="protein sequence ID" value="KUG29838.1"/>
    <property type="molecule type" value="Genomic_DNA"/>
</dbReference>
<protein>
    <submittedName>
        <fullName evidence="2">Uncharacterized protein</fullName>
    </submittedName>
</protein>
<evidence type="ECO:0000313" key="2">
    <source>
        <dbReference type="EMBL" id="KUG29838.1"/>
    </source>
</evidence>
<organism evidence="2">
    <name type="scientific">hydrocarbon metagenome</name>
    <dbReference type="NCBI Taxonomy" id="938273"/>
    <lineage>
        <taxon>unclassified sequences</taxon>
        <taxon>metagenomes</taxon>
        <taxon>ecological metagenomes</taxon>
    </lineage>
</organism>
<comment type="caution">
    <text evidence="2">The sequence shown here is derived from an EMBL/GenBank/DDBJ whole genome shotgun (WGS) entry which is preliminary data.</text>
</comment>
<proteinExistence type="predicted"/>